<gene>
    <name evidence="1" type="ORF">ACFS29_09035</name>
</gene>
<evidence type="ECO:0008006" key="3">
    <source>
        <dbReference type="Google" id="ProtNLM"/>
    </source>
</evidence>
<accession>A0ABW5ZTV1</accession>
<dbReference type="Proteomes" id="UP001597548">
    <property type="component" value="Unassembled WGS sequence"/>
</dbReference>
<evidence type="ECO:0000313" key="1">
    <source>
        <dbReference type="EMBL" id="MFD2915781.1"/>
    </source>
</evidence>
<name>A0ABW5ZTV1_9FLAO</name>
<organism evidence="1 2">
    <name type="scientific">Psychroserpens luteus</name>
    <dbReference type="NCBI Taxonomy" id="1434066"/>
    <lineage>
        <taxon>Bacteria</taxon>
        <taxon>Pseudomonadati</taxon>
        <taxon>Bacteroidota</taxon>
        <taxon>Flavobacteriia</taxon>
        <taxon>Flavobacteriales</taxon>
        <taxon>Flavobacteriaceae</taxon>
        <taxon>Psychroserpens</taxon>
    </lineage>
</organism>
<keyword evidence="2" id="KW-1185">Reference proteome</keyword>
<sequence>MKISTFLFSITLTSLLLFNSTRVSLNYAYYNLDPVSFIEAFCENQDKPELKCNGKCHLNKVAKSQDKDQKTPESIVDFKELILFTNTFEPFIFQQKKHLKKQNITAYQNLYSYNNINDCFHPPQV</sequence>
<proteinExistence type="predicted"/>
<dbReference type="RefSeq" id="WP_194509330.1">
    <property type="nucleotide sequence ID" value="NZ_JADILU010000007.1"/>
</dbReference>
<protein>
    <recommendedName>
        <fullName evidence="3">Transmembrane protein</fullName>
    </recommendedName>
</protein>
<dbReference type="EMBL" id="JBHUOS010000008">
    <property type="protein sequence ID" value="MFD2915781.1"/>
    <property type="molecule type" value="Genomic_DNA"/>
</dbReference>
<evidence type="ECO:0000313" key="2">
    <source>
        <dbReference type="Proteomes" id="UP001597548"/>
    </source>
</evidence>
<reference evidence="2" key="1">
    <citation type="journal article" date="2019" name="Int. J. Syst. Evol. Microbiol.">
        <title>The Global Catalogue of Microorganisms (GCM) 10K type strain sequencing project: providing services to taxonomists for standard genome sequencing and annotation.</title>
        <authorList>
            <consortium name="The Broad Institute Genomics Platform"/>
            <consortium name="The Broad Institute Genome Sequencing Center for Infectious Disease"/>
            <person name="Wu L."/>
            <person name="Ma J."/>
        </authorList>
    </citation>
    <scope>NUCLEOTIDE SEQUENCE [LARGE SCALE GENOMIC DNA]</scope>
    <source>
        <strain evidence="2">KCTC 32514</strain>
    </source>
</reference>
<comment type="caution">
    <text evidence="1">The sequence shown here is derived from an EMBL/GenBank/DDBJ whole genome shotgun (WGS) entry which is preliminary data.</text>
</comment>